<protein>
    <submittedName>
        <fullName evidence="2">Lysophospholipase, alpha-beta hydrolase superfamily</fullName>
    </submittedName>
</protein>
<organism evidence="2 3">
    <name type="scientific">Paraoerskovia marina</name>
    <dbReference type="NCBI Taxonomy" id="545619"/>
    <lineage>
        <taxon>Bacteria</taxon>
        <taxon>Bacillati</taxon>
        <taxon>Actinomycetota</taxon>
        <taxon>Actinomycetes</taxon>
        <taxon>Micrococcales</taxon>
        <taxon>Cellulomonadaceae</taxon>
        <taxon>Paraoerskovia</taxon>
    </lineage>
</organism>
<dbReference type="Pfam" id="PF12146">
    <property type="entry name" value="Hydrolase_4"/>
    <property type="match status" value="1"/>
</dbReference>
<keyword evidence="3" id="KW-1185">Reference proteome</keyword>
<dbReference type="Proteomes" id="UP000185663">
    <property type="component" value="Chromosome I"/>
</dbReference>
<dbReference type="STRING" id="545619.SAMN04489860_0915"/>
<evidence type="ECO:0000313" key="3">
    <source>
        <dbReference type="Proteomes" id="UP000185663"/>
    </source>
</evidence>
<dbReference type="AlphaFoldDB" id="A0A1H1PVU2"/>
<dbReference type="GO" id="GO:0016787">
    <property type="term" value="F:hydrolase activity"/>
    <property type="evidence" value="ECO:0007669"/>
    <property type="project" value="UniProtKB-KW"/>
</dbReference>
<evidence type="ECO:0000313" key="2">
    <source>
        <dbReference type="EMBL" id="SDS15243.1"/>
    </source>
</evidence>
<dbReference type="SUPFAM" id="SSF53474">
    <property type="entry name" value="alpha/beta-Hydrolases"/>
    <property type="match status" value="1"/>
</dbReference>
<reference evidence="2 3" key="1">
    <citation type="submission" date="2016-10" db="EMBL/GenBank/DDBJ databases">
        <authorList>
            <person name="de Groot N.N."/>
        </authorList>
    </citation>
    <scope>NUCLEOTIDE SEQUENCE [LARGE SCALE GENOMIC DNA]</scope>
    <source>
        <strain evidence="2 3">DSM 22126</strain>
    </source>
</reference>
<dbReference type="InterPro" id="IPR022742">
    <property type="entry name" value="Hydrolase_4"/>
</dbReference>
<keyword evidence="2" id="KW-0378">Hydrolase</keyword>
<dbReference type="EMBL" id="LT629776">
    <property type="protein sequence ID" value="SDS15243.1"/>
    <property type="molecule type" value="Genomic_DNA"/>
</dbReference>
<dbReference type="PANTHER" id="PTHR11614">
    <property type="entry name" value="PHOSPHOLIPASE-RELATED"/>
    <property type="match status" value="1"/>
</dbReference>
<evidence type="ECO:0000259" key="1">
    <source>
        <dbReference type="Pfam" id="PF12146"/>
    </source>
</evidence>
<accession>A0A1H1PVU2</accession>
<dbReference type="OrthoDB" id="9801217at2"/>
<sequence>MSDNVVLGTGVAGSTDEVFPTSDEGWVTDLLGPDYQRLTLDLGTDDEGDVVATLVRYRPKTDEPVRPARAVLYLHGWSDYFFQTGLAEYWHGQGVAFYALDLRKYGRSLRPGNTPGYVENLETYDEDLDAAFAVIRAELGRHASLMLVAHSTGGLTGVLWAERRPGVVSGIVLNSPWIEMQGSSVVRTVSTPAIRQIARFQPRAPLPNIDPGYFGRTMHVSTGGSWDYDLRWRPTPTFPVRGGWLNAIIDGQARVARGLHIDVPIVVLIAGQSLISPRWSEDMRSADIVLDVDALAHRAPNLGRVVTLVRVPGGVHDLALSMPAARATFYEEITRWTAAYGWR</sequence>
<dbReference type="InterPro" id="IPR029058">
    <property type="entry name" value="AB_hydrolase_fold"/>
</dbReference>
<dbReference type="RefSeq" id="WP_083371749.1">
    <property type="nucleotide sequence ID" value="NZ_LT629776.1"/>
</dbReference>
<dbReference type="InterPro" id="IPR051044">
    <property type="entry name" value="MAG_DAG_Lipase"/>
</dbReference>
<dbReference type="eggNOG" id="COG2267">
    <property type="taxonomic scope" value="Bacteria"/>
</dbReference>
<name>A0A1H1PVU2_9CELL</name>
<feature type="domain" description="Serine aminopeptidase S33" evidence="1">
    <location>
        <begin position="67"/>
        <end position="278"/>
    </location>
</feature>
<dbReference type="Gene3D" id="3.40.50.1820">
    <property type="entry name" value="alpha/beta hydrolase"/>
    <property type="match status" value="1"/>
</dbReference>
<gene>
    <name evidence="2" type="ORF">SAMN04489860_0915</name>
</gene>
<proteinExistence type="predicted"/>